<proteinExistence type="predicted"/>
<dbReference type="Proteomes" id="UP000698800">
    <property type="component" value="Unassembled WGS sequence"/>
</dbReference>
<gene>
    <name evidence="2" type="ORF">FGG08_007696</name>
</gene>
<organism evidence="2 3">
    <name type="scientific">Glutinoglossum americanum</name>
    <dbReference type="NCBI Taxonomy" id="1670608"/>
    <lineage>
        <taxon>Eukaryota</taxon>
        <taxon>Fungi</taxon>
        <taxon>Dikarya</taxon>
        <taxon>Ascomycota</taxon>
        <taxon>Pezizomycotina</taxon>
        <taxon>Geoglossomycetes</taxon>
        <taxon>Geoglossales</taxon>
        <taxon>Geoglossaceae</taxon>
        <taxon>Glutinoglossum</taxon>
    </lineage>
</organism>
<feature type="non-terminal residue" evidence="2">
    <location>
        <position position="1"/>
    </location>
</feature>
<comment type="caution">
    <text evidence="2">The sequence shown here is derived from an EMBL/GenBank/DDBJ whole genome shotgun (WGS) entry which is preliminary data.</text>
</comment>
<name>A0A9P8HY91_9PEZI</name>
<evidence type="ECO:0000313" key="2">
    <source>
        <dbReference type="EMBL" id="KAH0533521.1"/>
    </source>
</evidence>
<reference evidence="2" key="1">
    <citation type="submission" date="2021-03" db="EMBL/GenBank/DDBJ databases">
        <title>Comparative genomics and phylogenomic investigation of the class Geoglossomycetes provide insights into ecological specialization and systematics.</title>
        <authorList>
            <person name="Melie T."/>
            <person name="Pirro S."/>
            <person name="Miller A.N."/>
            <person name="Quandt A."/>
        </authorList>
    </citation>
    <scope>NUCLEOTIDE SEQUENCE</scope>
    <source>
        <strain evidence="2">GBOQ0MN5Z8</strain>
    </source>
</reference>
<feature type="non-terminal residue" evidence="2">
    <location>
        <position position="79"/>
    </location>
</feature>
<accession>A0A9P8HY91</accession>
<evidence type="ECO:0000313" key="3">
    <source>
        <dbReference type="Proteomes" id="UP000698800"/>
    </source>
</evidence>
<protein>
    <submittedName>
        <fullName evidence="2">Uncharacterized protein</fullName>
    </submittedName>
</protein>
<evidence type="ECO:0000256" key="1">
    <source>
        <dbReference type="SAM" id="MobiDB-lite"/>
    </source>
</evidence>
<keyword evidence="3" id="KW-1185">Reference proteome</keyword>
<feature type="region of interest" description="Disordered" evidence="1">
    <location>
        <begin position="14"/>
        <end position="56"/>
    </location>
</feature>
<dbReference type="AlphaFoldDB" id="A0A9P8HY91"/>
<dbReference type="EMBL" id="JAGHQL010000517">
    <property type="protein sequence ID" value="KAH0533521.1"/>
    <property type="molecule type" value="Genomic_DNA"/>
</dbReference>
<sequence>PPRGWFHAALRGRGDRGHRLRRATHAGGSRAEVPLRPRRRTRERPRAGSIPAAGESPVLALGPAGLRRVLRPLLRRSRP</sequence>